<protein>
    <recommendedName>
        <fullName evidence="1">DNA (cytosine-5-)-methyltransferase</fullName>
        <ecNumber evidence="1">2.1.1.37</ecNumber>
    </recommendedName>
</protein>
<feature type="domain" description="DUF7893" evidence="7">
    <location>
        <begin position="114"/>
        <end position="167"/>
    </location>
</feature>
<feature type="compositionally biased region" description="Low complexity" evidence="6">
    <location>
        <begin position="886"/>
        <end position="898"/>
    </location>
</feature>
<feature type="region of interest" description="Disordered" evidence="6">
    <location>
        <begin position="867"/>
        <end position="939"/>
    </location>
</feature>
<feature type="compositionally biased region" description="Basic residues" evidence="6">
    <location>
        <begin position="1052"/>
        <end position="1062"/>
    </location>
</feature>
<feature type="region of interest" description="Disordered" evidence="6">
    <location>
        <begin position="960"/>
        <end position="1062"/>
    </location>
</feature>
<dbReference type="GO" id="GO:0003677">
    <property type="term" value="F:DNA binding"/>
    <property type="evidence" value="ECO:0007669"/>
    <property type="project" value="TreeGrafter"/>
</dbReference>
<evidence type="ECO:0000313" key="9">
    <source>
        <dbReference type="Proteomes" id="UP000800082"/>
    </source>
</evidence>
<evidence type="ECO:0000256" key="1">
    <source>
        <dbReference type="ARBA" id="ARBA00011975"/>
    </source>
</evidence>
<dbReference type="Gene3D" id="3.90.120.10">
    <property type="entry name" value="DNA Methylase, subunit A, domain 2"/>
    <property type="match status" value="1"/>
</dbReference>
<feature type="region of interest" description="Disordered" evidence="6">
    <location>
        <begin position="675"/>
        <end position="694"/>
    </location>
</feature>
<dbReference type="InterPro" id="IPR057215">
    <property type="entry name" value="DUF7893"/>
</dbReference>
<dbReference type="GO" id="GO:0044027">
    <property type="term" value="P:negative regulation of gene expression via chromosomal CpG island methylation"/>
    <property type="evidence" value="ECO:0007669"/>
    <property type="project" value="TreeGrafter"/>
</dbReference>
<evidence type="ECO:0000256" key="3">
    <source>
        <dbReference type="ARBA" id="ARBA00022679"/>
    </source>
</evidence>
<dbReference type="OrthoDB" id="5376140at2759"/>
<evidence type="ECO:0000256" key="5">
    <source>
        <dbReference type="PROSITE-ProRule" id="PRU01016"/>
    </source>
</evidence>
<dbReference type="GO" id="GO:0032259">
    <property type="term" value="P:methylation"/>
    <property type="evidence" value="ECO:0007669"/>
    <property type="project" value="UniProtKB-KW"/>
</dbReference>
<dbReference type="InterPro" id="IPR018117">
    <property type="entry name" value="C5_DNA_meth_AS"/>
</dbReference>
<feature type="compositionally biased region" description="Pro residues" evidence="6">
    <location>
        <begin position="921"/>
        <end position="931"/>
    </location>
</feature>
<dbReference type="SUPFAM" id="SSF53335">
    <property type="entry name" value="S-adenosyl-L-methionine-dependent methyltransferases"/>
    <property type="match status" value="1"/>
</dbReference>
<keyword evidence="4 5" id="KW-0949">S-adenosyl-L-methionine</keyword>
<evidence type="ECO:0000256" key="4">
    <source>
        <dbReference type="ARBA" id="ARBA00022691"/>
    </source>
</evidence>
<feature type="active site" evidence="5">
    <location>
        <position position="577"/>
    </location>
</feature>
<keyword evidence="9" id="KW-1185">Reference proteome</keyword>
<dbReference type="InterPro" id="IPR029063">
    <property type="entry name" value="SAM-dependent_MTases_sf"/>
</dbReference>
<dbReference type="Proteomes" id="UP000800082">
    <property type="component" value="Unassembled WGS sequence"/>
</dbReference>
<feature type="compositionally biased region" description="Basic and acidic residues" evidence="6">
    <location>
        <begin position="867"/>
        <end position="882"/>
    </location>
</feature>
<dbReference type="EMBL" id="ML978960">
    <property type="protein sequence ID" value="KAF1931755.1"/>
    <property type="molecule type" value="Genomic_DNA"/>
</dbReference>
<dbReference type="PANTHER" id="PTHR10629">
    <property type="entry name" value="CYTOSINE-SPECIFIC METHYLTRANSFERASE"/>
    <property type="match status" value="1"/>
</dbReference>
<accession>A0A6A5RTE2</accession>
<name>A0A6A5RTE2_9PLEO</name>
<evidence type="ECO:0000259" key="7">
    <source>
        <dbReference type="Pfam" id="PF25423"/>
    </source>
</evidence>
<proteinExistence type="inferred from homology"/>
<comment type="similarity">
    <text evidence="5">Belongs to the class I-like SAM-binding methyltransferase superfamily. C5-methyltransferase family.</text>
</comment>
<evidence type="ECO:0000313" key="8">
    <source>
        <dbReference type="EMBL" id="KAF1931755.1"/>
    </source>
</evidence>
<dbReference type="Gene3D" id="3.40.50.150">
    <property type="entry name" value="Vaccinia Virus protein VP39"/>
    <property type="match status" value="1"/>
</dbReference>
<keyword evidence="2 5" id="KW-0489">Methyltransferase</keyword>
<evidence type="ECO:0000256" key="2">
    <source>
        <dbReference type="ARBA" id="ARBA00022603"/>
    </source>
</evidence>
<dbReference type="GO" id="GO:0003886">
    <property type="term" value="F:DNA (cytosine-5-)-methyltransferase activity"/>
    <property type="evidence" value="ECO:0007669"/>
    <property type="project" value="UniProtKB-EC"/>
</dbReference>
<dbReference type="GeneID" id="54356335"/>
<dbReference type="InterPro" id="IPR001525">
    <property type="entry name" value="C5_MeTfrase"/>
</dbReference>
<organism evidence="8 9">
    <name type="scientific">Didymella exigua CBS 183.55</name>
    <dbReference type="NCBI Taxonomy" id="1150837"/>
    <lineage>
        <taxon>Eukaryota</taxon>
        <taxon>Fungi</taxon>
        <taxon>Dikarya</taxon>
        <taxon>Ascomycota</taxon>
        <taxon>Pezizomycotina</taxon>
        <taxon>Dothideomycetes</taxon>
        <taxon>Pleosporomycetidae</taxon>
        <taxon>Pleosporales</taxon>
        <taxon>Pleosporineae</taxon>
        <taxon>Didymellaceae</taxon>
        <taxon>Didymella</taxon>
    </lineage>
</organism>
<dbReference type="PROSITE" id="PS00094">
    <property type="entry name" value="C5_MTASE_1"/>
    <property type="match status" value="1"/>
</dbReference>
<dbReference type="EC" id="2.1.1.37" evidence="1"/>
<dbReference type="GO" id="GO:0005634">
    <property type="term" value="C:nucleus"/>
    <property type="evidence" value="ECO:0007669"/>
    <property type="project" value="TreeGrafter"/>
</dbReference>
<dbReference type="PROSITE" id="PS51679">
    <property type="entry name" value="SAM_MT_C5"/>
    <property type="match status" value="1"/>
</dbReference>
<sequence length="1062" mass="118864">MPSMKSHHHRTGQESPAGLAHIRIKPSLPDYPRSYTANYTQPAAITPEEDLIKNLKVYRCPQTDSKRASELTSLHLLDVNAKKLCFDGYFQDETSDIWLRLQQPASRYKRFHAPFIWVAVLGKRTLDYIDEQPRSTVSLESFESDFHRWLEKRFGMNESFKEWYTMSGNACNLSTARLLTSHPVWAHCKVDRMTAISRQPSQVNETLTTSLVFESFQLMYFASKLKQIVLVAGVSRMQRKRKEKLGFAEDSTTIISSSRSDRSTKGESNVCVGDVVSILPDETDRTKWQKSEAEWLAYYCSSNELFLSENCNCGQREILSSDVKRKHGVAWSPRSLNTVKDYFVRQTYIPQDSTFVSVNDDHKTCSCRKSKLSTVQWRAGDTVYITKIINGQNILEPVVIHEIDYRIKEAKVRVLLRLGRDYSGLALQASRRNFAPNELVLTGELKALPISRIQQACHVIFVQGSSRLVYLEGLPKGFHEAREKPLPCRKLRGLSLFGGGGGLDRGLEEGGAVEFQTSVDYDSAAIHTQRANCQDPQTMRLFCGSVDDYVKAVLSEAKNRPVAHVGEVDVIAAGSPCPGFSALQPNMLSEQSLTYASHITTFCTAVDLYRPLYGALEDQNVLSQLVACLVSMGYQVNQYIMDSWTYRSCQQRSRIILTIAVPGLEPILQLLHTHSRSSEDTTARSLGKLPNGERFGDREHYATPFQHVTAEEVTSDLPDIGSGNVQTCIPFPDHRLSRPTNRKARALIECIPTNSPGSGCAGALRLDLVPASLQLRKKETTKSFQRIKANGLVPTITTDVNKQDARNGASVHWLQHRPLSVQEAKRTQGYKDHEPIIGTLREQWKILSNGVDRKVSFAVGIALREERDANPSDASEHSRSNVEQEASSASSDSSASMDSTRETRQQFDMSLSLDGAYNPLPIRPQPLPPQEPLKVEAQPTLPGGFLSRLSCTFSTNVGRLSLPSIPTFGPSTLPSLPKRQREDFKSEVQDVDENSEGPLKRKKIEEVRRTTSPARVEPGIKNQLEDRRASMPPLPGSNRTRRSGRAEIAPKAWHKKIGSLAM</sequence>
<dbReference type="Pfam" id="PF00145">
    <property type="entry name" value="DNA_methylase"/>
    <property type="match status" value="1"/>
</dbReference>
<dbReference type="InterPro" id="IPR050390">
    <property type="entry name" value="C5-Methyltransferase"/>
</dbReference>
<dbReference type="PANTHER" id="PTHR10629:SF54">
    <property type="entry name" value="DNA METHYLTRANSFERASE DIM-2"/>
    <property type="match status" value="1"/>
</dbReference>
<gene>
    <name evidence="8" type="ORF">M421DRAFT_98851</name>
</gene>
<dbReference type="Pfam" id="PF25423">
    <property type="entry name" value="DUF7893"/>
    <property type="match status" value="1"/>
</dbReference>
<feature type="compositionally biased region" description="Basic and acidic residues" evidence="6">
    <location>
        <begin position="979"/>
        <end position="988"/>
    </location>
</feature>
<dbReference type="AlphaFoldDB" id="A0A6A5RTE2"/>
<evidence type="ECO:0000256" key="6">
    <source>
        <dbReference type="SAM" id="MobiDB-lite"/>
    </source>
</evidence>
<dbReference type="RefSeq" id="XP_033452003.1">
    <property type="nucleotide sequence ID" value="XM_033598668.1"/>
</dbReference>
<keyword evidence="3 5" id="KW-0808">Transferase</keyword>
<reference evidence="8" key="1">
    <citation type="journal article" date="2020" name="Stud. Mycol.">
        <title>101 Dothideomycetes genomes: a test case for predicting lifestyles and emergence of pathogens.</title>
        <authorList>
            <person name="Haridas S."/>
            <person name="Albert R."/>
            <person name="Binder M."/>
            <person name="Bloem J."/>
            <person name="Labutti K."/>
            <person name="Salamov A."/>
            <person name="Andreopoulos B."/>
            <person name="Baker S."/>
            <person name="Barry K."/>
            <person name="Bills G."/>
            <person name="Bluhm B."/>
            <person name="Cannon C."/>
            <person name="Castanera R."/>
            <person name="Culley D."/>
            <person name="Daum C."/>
            <person name="Ezra D."/>
            <person name="Gonzalez J."/>
            <person name="Henrissat B."/>
            <person name="Kuo A."/>
            <person name="Liang C."/>
            <person name="Lipzen A."/>
            <person name="Lutzoni F."/>
            <person name="Magnuson J."/>
            <person name="Mondo S."/>
            <person name="Nolan M."/>
            <person name="Ohm R."/>
            <person name="Pangilinan J."/>
            <person name="Park H.-J."/>
            <person name="Ramirez L."/>
            <person name="Alfaro M."/>
            <person name="Sun H."/>
            <person name="Tritt A."/>
            <person name="Yoshinaga Y."/>
            <person name="Zwiers L.-H."/>
            <person name="Turgeon B."/>
            <person name="Goodwin S."/>
            <person name="Spatafora J."/>
            <person name="Crous P."/>
            <person name="Grigoriev I."/>
        </authorList>
    </citation>
    <scope>NUCLEOTIDE SEQUENCE</scope>
    <source>
        <strain evidence="8">CBS 183.55</strain>
    </source>
</reference>